<keyword evidence="2" id="KW-0378">Hydrolase</keyword>
<comment type="similarity">
    <text evidence="1">Belongs to the thioesterase PaaI family.</text>
</comment>
<dbReference type="InterPro" id="IPR039298">
    <property type="entry name" value="ACOT13"/>
</dbReference>
<feature type="domain" description="Thioesterase" evidence="3">
    <location>
        <begin position="104"/>
        <end position="173"/>
    </location>
</feature>
<dbReference type="Gene3D" id="3.10.129.10">
    <property type="entry name" value="Hotdog Thioesterase"/>
    <property type="match status" value="1"/>
</dbReference>
<proteinExistence type="inferred from homology"/>
<dbReference type="InterPro" id="IPR003736">
    <property type="entry name" value="PAAI_dom"/>
</dbReference>
<organism evidence="4 5">
    <name type="scientific">Pedobacter alluvionis</name>
    <dbReference type="NCBI Taxonomy" id="475253"/>
    <lineage>
        <taxon>Bacteria</taxon>
        <taxon>Pseudomonadati</taxon>
        <taxon>Bacteroidota</taxon>
        <taxon>Sphingobacteriia</taxon>
        <taxon>Sphingobacteriales</taxon>
        <taxon>Sphingobacteriaceae</taxon>
        <taxon>Pedobacter</taxon>
    </lineage>
</organism>
<dbReference type="AlphaFoldDB" id="A0A497YDY8"/>
<protein>
    <submittedName>
        <fullName evidence="4">Uncharacterized protein (TIGR00369 family)</fullName>
    </submittedName>
</protein>
<evidence type="ECO:0000259" key="3">
    <source>
        <dbReference type="Pfam" id="PF03061"/>
    </source>
</evidence>
<dbReference type="EMBL" id="RCCK01000010">
    <property type="protein sequence ID" value="RLJ80707.1"/>
    <property type="molecule type" value="Genomic_DNA"/>
</dbReference>
<evidence type="ECO:0000256" key="1">
    <source>
        <dbReference type="ARBA" id="ARBA00008324"/>
    </source>
</evidence>
<sequence>MDYGLWTMDYGLWTMDYGLWTMDYRLCSIFPTFTSTILHDNILHLMEPSLSEQRLTFLRQSIGKVISNSPSNFMNWLAPVLIKAEHGILVCQYTIRKEMTNPYQILHGGVTAGIIDDLIGATVFTMGLNERYTTVNNYIDYFATASEGDEVIAETSIVKRGRTILNLQCEIFLPSKKRLIAKGYSNMLNIG</sequence>
<evidence type="ECO:0000313" key="4">
    <source>
        <dbReference type="EMBL" id="RLJ80707.1"/>
    </source>
</evidence>
<reference evidence="4 5" key="1">
    <citation type="submission" date="2018-10" db="EMBL/GenBank/DDBJ databases">
        <title>Genomic Encyclopedia of Archaeal and Bacterial Type Strains, Phase II (KMG-II): from individual species to whole genera.</title>
        <authorList>
            <person name="Goeker M."/>
        </authorList>
    </citation>
    <scope>NUCLEOTIDE SEQUENCE [LARGE SCALE GENOMIC DNA]</scope>
    <source>
        <strain evidence="4 5">DSM 19624</strain>
    </source>
</reference>
<dbReference type="Pfam" id="PF03061">
    <property type="entry name" value="4HBT"/>
    <property type="match status" value="1"/>
</dbReference>
<gene>
    <name evidence="4" type="ORF">BCL90_1501</name>
</gene>
<accession>A0A497YDY8</accession>
<dbReference type="InterPro" id="IPR029069">
    <property type="entry name" value="HotDog_dom_sf"/>
</dbReference>
<dbReference type="NCBIfam" id="TIGR00369">
    <property type="entry name" value="unchar_dom_1"/>
    <property type="match status" value="1"/>
</dbReference>
<evidence type="ECO:0000313" key="5">
    <source>
        <dbReference type="Proteomes" id="UP000273898"/>
    </source>
</evidence>
<name>A0A497YDY8_9SPHI</name>
<evidence type="ECO:0000256" key="2">
    <source>
        <dbReference type="ARBA" id="ARBA00022801"/>
    </source>
</evidence>
<dbReference type="GO" id="GO:0047617">
    <property type="term" value="F:fatty acyl-CoA hydrolase activity"/>
    <property type="evidence" value="ECO:0007669"/>
    <property type="project" value="InterPro"/>
</dbReference>
<dbReference type="PANTHER" id="PTHR21660:SF1">
    <property type="entry name" value="ACYL-COENZYME A THIOESTERASE 13"/>
    <property type="match status" value="1"/>
</dbReference>
<dbReference type="PANTHER" id="PTHR21660">
    <property type="entry name" value="THIOESTERASE SUPERFAMILY MEMBER-RELATED"/>
    <property type="match status" value="1"/>
</dbReference>
<dbReference type="Proteomes" id="UP000273898">
    <property type="component" value="Unassembled WGS sequence"/>
</dbReference>
<dbReference type="InterPro" id="IPR006683">
    <property type="entry name" value="Thioestr_dom"/>
</dbReference>
<dbReference type="CDD" id="cd03443">
    <property type="entry name" value="PaaI_thioesterase"/>
    <property type="match status" value="1"/>
</dbReference>
<dbReference type="SUPFAM" id="SSF54637">
    <property type="entry name" value="Thioesterase/thiol ester dehydrase-isomerase"/>
    <property type="match status" value="1"/>
</dbReference>
<comment type="caution">
    <text evidence="4">The sequence shown here is derived from an EMBL/GenBank/DDBJ whole genome shotgun (WGS) entry which is preliminary data.</text>
</comment>